<feature type="transmembrane region" description="Helical" evidence="5">
    <location>
        <begin position="294"/>
        <end position="312"/>
    </location>
</feature>
<feature type="transmembrane region" description="Helical" evidence="5">
    <location>
        <begin position="235"/>
        <end position="258"/>
    </location>
</feature>
<sequence length="316" mass="33998">MFLYIILLALGLFLLIKGAGWLVSGASTIARKKKISDLAIGLTIVAFGTSAPELVVNLAASIENHQDIVFGNIIGSNNFNLFFILGVAGLITPLAVQSSTLFKEIPISLLAGLMVLLMANSYIFQEEILSRGDGIILLILFLIFLAYVYTQLKSEPVLEEIKEVNLPIWKIWGLIIIGLIALVAGGRMVVSSAVFMATEMGVSEKLIGLTIIAAGTSLPELATSVVAALKKNSDIAIGNVIGSNIFNIFFILGLSATVRPIAYDVAFNRDVYLLLGGTTLLFLLLYLGKKKLGRLASALLVVIFISYTIYLVSQEI</sequence>
<evidence type="ECO:0000313" key="7">
    <source>
        <dbReference type="EMBL" id="SFG22144.1"/>
    </source>
</evidence>
<keyword evidence="8" id="KW-1185">Reference proteome</keyword>
<dbReference type="Gene3D" id="1.20.1420.30">
    <property type="entry name" value="NCX, central ion-binding region"/>
    <property type="match status" value="2"/>
</dbReference>
<evidence type="ECO:0000259" key="6">
    <source>
        <dbReference type="Pfam" id="PF01699"/>
    </source>
</evidence>
<dbReference type="PANTHER" id="PTHR10846">
    <property type="entry name" value="SODIUM/POTASSIUM/CALCIUM EXCHANGER"/>
    <property type="match status" value="1"/>
</dbReference>
<dbReference type="GO" id="GO:0005262">
    <property type="term" value="F:calcium channel activity"/>
    <property type="evidence" value="ECO:0007669"/>
    <property type="project" value="TreeGrafter"/>
</dbReference>
<keyword evidence="2 5" id="KW-0812">Transmembrane</keyword>
<dbReference type="InterPro" id="IPR004837">
    <property type="entry name" value="NaCa_Exmemb"/>
</dbReference>
<accession>A0A1I2Q1C6</accession>
<protein>
    <submittedName>
        <fullName evidence="7">Cation:H+ antiporter</fullName>
    </submittedName>
</protein>
<evidence type="ECO:0000313" key="8">
    <source>
        <dbReference type="Proteomes" id="UP000199116"/>
    </source>
</evidence>
<evidence type="ECO:0000256" key="4">
    <source>
        <dbReference type="ARBA" id="ARBA00023136"/>
    </source>
</evidence>
<feature type="transmembrane region" description="Helical" evidence="5">
    <location>
        <begin position="135"/>
        <end position="152"/>
    </location>
</feature>
<reference evidence="8" key="1">
    <citation type="submission" date="2016-10" db="EMBL/GenBank/DDBJ databases">
        <authorList>
            <person name="Varghese N."/>
            <person name="Submissions S."/>
        </authorList>
    </citation>
    <scope>NUCLEOTIDE SEQUENCE [LARGE SCALE GENOMIC DNA]</scope>
    <source>
        <strain evidence="8">DSM 23515</strain>
    </source>
</reference>
<feature type="transmembrane region" description="Helical" evidence="5">
    <location>
        <begin position="105"/>
        <end position="123"/>
    </location>
</feature>
<evidence type="ECO:0000256" key="1">
    <source>
        <dbReference type="ARBA" id="ARBA00004141"/>
    </source>
</evidence>
<dbReference type="AlphaFoldDB" id="A0A1I2Q1C6"/>
<dbReference type="InterPro" id="IPR044880">
    <property type="entry name" value="NCX_ion-bd_dom_sf"/>
</dbReference>
<dbReference type="NCBIfam" id="TIGR00367">
    <property type="entry name" value="calcium/sodium antiporter"/>
    <property type="match status" value="1"/>
</dbReference>
<feature type="domain" description="Sodium/calcium exchanger membrane region" evidence="6">
    <location>
        <begin position="4"/>
        <end position="149"/>
    </location>
</feature>
<name>A0A1I2Q1C6_9FLAO</name>
<dbReference type="RefSeq" id="WP_093306533.1">
    <property type="nucleotide sequence ID" value="NZ_FOOH01000040.1"/>
</dbReference>
<dbReference type="GO" id="GO:0008273">
    <property type="term" value="F:calcium, potassium:sodium antiporter activity"/>
    <property type="evidence" value="ECO:0007669"/>
    <property type="project" value="TreeGrafter"/>
</dbReference>
<gene>
    <name evidence="7" type="ORF">SAMN04488033_1405</name>
</gene>
<evidence type="ECO:0000256" key="5">
    <source>
        <dbReference type="SAM" id="Phobius"/>
    </source>
</evidence>
<comment type="subcellular location">
    <subcellularLocation>
        <location evidence="1">Membrane</location>
        <topology evidence="1">Multi-pass membrane protein</topology>
    </subcellularLocation>
</comment>
<dbReference type="GO" id="GO:0006874">
    <property type="term" value="P:intracellular calcium ion homeostasis"/>
    <property type="evidence" value="ECO:0007669"/>
    <property type="project" value="TreeGrafter"/>
</dbReference>
<dbReference type="Pfam" id="PF01699">
    <property type="entry name" value="Na_Ca_ex"/>
    <property type="match status" value="2"/>
</dbReference>
<feature type="transmembrane region" description="Helical" evidence="5">
    <location>
        <begin position="172"/>
        <end position="194"/>
    </location>
</feature>
<keyword evidence="3 5" id="KW-1133">Transmembrane helix</keyword>
<dbReference type="EMBL" id="FOOH01000040">
    <property type="protein sequence ID" value="SFG22144.1"/>
    <property type="molecule type" value="Genomic_DNA"/>
</dbReference>
<evidence type="ECO:0000256" key="3">
    <source>
        <dbReference type="ARBA" id="ARBA00022989"/>
    </source>
</evidence>
<dbReference type="InterPro" id="IPR004481">
    <property type="entry name" value="K/Na/Ca-exchanger"/>
</dbReference>
<dbReference type="GO" id="GO:0005886">
    <property type="term" value="C:plasma membrane"/>
    <property type="evidence" value="ECO:0007669"/>
    <property type="project" value="TreeGrafter"/>
</dbReference>
<feature type="transmembrane region" description="Helical" evidence="5">
    <location>
        <begin position="35"/>
        <end position="60"/>
    </location>
</feature>
<feature type="transmembrane region" description="Helical" evidence="5">
    <location>
        <begin position="270"/>
        <end position="288"/>
    </location>
</feature>
<feature type="domain" description="Sodium/calcium exchanger membrane region" evidence="6">
    <location>
        <begin position="171"/>
        <end position="311"/>
    </location>
</feature>
<dbReference type="PANTHER" id="PTHR10846:SF8">
    <property type="entry name" value="INNER MEMBRANE PROTEIN YRBG"/>
    <property type="match status" value="1"/>
</dbReference>
<keyword evidence="4 5" id="KW-0472">Membrane</keyword>
<proteinExistence type="predicted"/>
<organism evidence="7 8">
    <name type="scientific">Salegentibacter agarivorans</name>
    <dbReference type="NCBI Taxonomy" id="345907"/>
    <lineage>
        <taxon>Bacteria</taxon>
        <taxon>Pseudomonadati</taxon>
        <taxon>Bacteroidota</taxon>
        <taxon>Flavobacteriia</taxon>
        <taxon>Flavobacteriales</taxon>
        <taxon>Flavobacteriaceae</taxon>
        <taxon>Salegentibacter</taxon>
    </lineage>
</organism>
<evidence type="ECO:0000256" key="2">
    <source>
        <dbReference type="ARBA" id="ARBA00022692"/>
    </source>
</evidence>
<dbReference type="Proteomes" id="UP000199116">
    <property type="component" value="Unassembled WGS sequence"/>
</dbReference>